<accession>A0ABR4L6L4</accession>
<comment type="caution">
    <text evidence="2">The sequence shown here is derived from an EMBL/GenBank/DDBJ whole genome shotgun (WGS) entry which is preliminary data.</text>
</comment>
<gene>
    <name evidence="2" type="ORF">BJX67DRAFT_33571</name>
</gene>
<proteinExistence type="predicted"/>
<feature type="region of interest" description="Disordered" evidence="1">
    <location>
        <begin position="618"/>
        <end position="638"/>
    </location>
</feature>
<dbReference type="GeneID" id="98142658"/>
<feature type="region of interest" description="Disordered" evidence="1">
    <location>
        <begin position="118"/>
        <end position="139"/>
    </location>
</feature>
<keyword evidence="3" id="KW-1185">Reference proteome</keyword>
<reference evidence="2 3" key="1">
    <citation type="submission" date="2024-07" db="EMBL/GenBank/DDBJ databases">
        <title>Section-level genome sequencing and comparative genomics of Aspergillus sections Usti and Cavernicolus.</title>
        <authorList>
            <consortium name="Lawrence Berkeley National Laboratory"/>
            <person name="Nybo J.L."/>
            <person name="Vesth T.C."/>
            <person name="Theobald S."/>
            <person name="Frisvad J.C."/>
            <person name="Larsen T.O."/>
            <person name="Kjaerboelling I."/>
            <person name="Rothschild-Mancinelli K."/>
            <person name="Lyhne E.K."/>
            <person name="Kogle M.E."/>
            <person name="Barry K."/>
            <person name="Clum A."/>
            <person name="Na H."/>
            <person name="Ledsgaard L."/>
            <person name="Lin J."/>
            <person name="Lipzen A."/>
            <person name="Kuo A."/>
            <person name="Riley R."/>
            <person name="Mondo S."/>
            <person name="Labutti K."/>
            <person name="Haridas S."/>
            <person name="Pangalinan J."/>
            <person name="Salamov A.A."/>
            <person name="Simmons B.A."/>
            <person name="Magnuson J.K."/>
            <person name="Chen J."/>
            <person name="Drula E."/>
            <person name="Henrissat B."/>
            <person name="Wiebenga A."/>
            <person name="Lubbers R.J."/>
            <person name="Gomes A.C."/>
            <person name="Macurrencykelacurrency M.R."/>
            <person name="Stajich J."/>
            <person name="Grigoriev I.V."/>
            <person name="Mortensen U.H."/>
            <person name="De Vries R.P."/>
            <person name="Baker S.E."/>
            <person name="Andersen M.R."/>
        </authorList>
    </citation>
    <scope>NUCLEOTIDE SEQUENCE [LARGE SCALE GENOMIC DNA]</scope>
    <source>
        <strain evidence="2 3">CBS 449.75</strain>
    </source>
</reference>
<dbReference type="EMBL" id="JBFXLQ010000119">
    <property type="protein sequence ID" value="KAL2859799.1"/>
    <property type="molecule type" value="Genomic_DNA"/>
</dbReference>
<feature type="compositionally biased region" description="Polar residues" evidence="1">
    <location>
        <begin position="120"/>
        <end position="134"/>
    </location>
</feature>
<dbReference type="RefSeq" id="XP_070880355.1">
    <property type="nucleotide sequence ID" value="XM_071027586.1"/>
</dbReference>
<sequence length="671" mass="73162">MLLSRRSWISLYKRSFSRSPSIMATDPKLTLLLTCLRLWRRPKMSTFLFYNPNSNPSRYSQKARFSKRQSVLLGTERSAVKTEHSPPINCAPTSSVYPAQASIRNDYDLQLAEPAHSLATAKNTRPPNEDNGTFSKHDTSDVESLHSLFWESNPGASTRSSEVGELISSISHKNTQSPSVGGGLAPVKTYACITQTASGLGGQAPVRDSDQPSEVSALGPDLAASCLNLSPSPVLRAHDFAISDNHATGHESELIPLLRTDDPTNLAESAVLWDRGEECTSLNDGQTRMDADEGTSNGKCIVRSASQFAQHSGISSLGLVESSGFGSPQYSNDHDSPVENANGFIRDLDTCPITLAEETSVCDLNNTTTTPSQLLVGKEREGSVPNIAEVISESNRESPTILAGPCSDTGMQGHASAEPTTRREPTLDPSIVLKDGSVASDKSAPARSSARSSTYRNRRKTFAEFSHVEIPSRPVAEVSRPSVATTPHDRRDWSCHPSLTSGPWRLDGTTLSIDLRDAERVPIFIGYSSLRVCNGQLTQSLTFFQGPADSPPVNKSAGKPSPTVSARGPLSLEQKQRLVKLKHEGYTWDQIVTKFPGRKKRNLQAMYSRSLKDFRCSGSLHDHRSRTPFSAPRSSSNDRTLAEIAGNARIKARRMNQVMKVSYNLRPRGSR</sequence>
<protein>
    <recommendedName>
        <fullName evidence="4">Myb-like domain-containing protein</fullName>
    </recommendedName>
</protein>
<evidence type="ECO:0000313" key="3">
    <source>
        <dbReference type="Proteomes" id="UP001610432"/>
    </source>
</evidence>
<evidence type="ECO:0000313" key="2">
    <source>
        <dbReference type="EMBL" id="KAL2859799.1"/>
    </source>
</evidence>
<dbReference type="Proteomes" id="UP001610432">
    <property type="component" value="Unassembled WGS sequence"/>
</dbReference>
<evidence type="ECO:0008006" key="4">
    <source>
        <dbReference type="Google" id="ProtNLM"/>
    </source>
</evidence>
<organism evidence="2 3">
    <name type="scientific">Aspergillus lucknowensis</name>
    <dbReference type="NCBI Taxonomy" id="176173"/>
    <lineage>
        <taxon>Eukaryota</taxon>
        <taxon>Fungi</taxon>
        <taxon>Dikarya</taxon>
        <taxon>Ascomycota</taxon>
        <taxon>Pezizomycotina</taxon>
        <taxon>Eurotiomycetes</taxon>
        <taxon>Eurotiomycetidae</taxon>
        <taxon>Eurotiales</taxon>
        <taxon>Aspergillaceae</taxon>
        <taxon>Aspergillus</taxon>
        <taxon>Aspergillus subgen. Nidulantes</taxon>
    </lineage>
</organism>
<feature type="region of interest" description="Disordered" evidence="1">
    <location>
        <begin position="394"/>
        <end position="456"/>
    </location>
</feature>
<name>A0ABR4L6L4_9EURO</name>
<evidence type="ECO:0000256" key="1">
    <source>
        <dbReference type="SAM" id="MobiDB-lite"/>
    </source>
</evidence>
<feature type="compositionally biased region" description="Low complexity" evidence="1">
    <location>
        <begin position="439"/>
        <end position="455"/>
    </location>
</feature>
<feature type="region of interest" description="Disordered" evidence="1">
    <location>
        <begin position="546"/>
        <end position="567"/>
    </location>
</feature>